<keyword evidence="2" id="KW-1185">Reference proteome</keyword>
<comment type="caution">
    <text evidence="1">The sequence shown here is derived from an EMBL/GenBank/DDBJ whole genome shotgun (WGS) entry which is preliminary data.</text>
</comment>
<name>A0A498L4E6_LABRO</name>
<dbReference type="Proteomes" id="UP000290572">
    <property type="component" value="Unassembled WGS sequence"/>
</dbReference>
<sequence>MQPSVSFENKSLSDNEQCTSIDVLQHVQVQDPVQQLTETAVNGVTLTDEQAHLTKVSLNRCDLEHDVQPSVSFENKVLSNNEQCSSADVPQQYVQVQDPVQELSETAVIQATSTDEQAPLTLNCCDLEYDVQPSFLFENKALSSDEKCLSADFPQQQLGAGNGRGNTVKLGVVLQDVTHTLLKFRGKAFFFIKVSALLLSLVPTHLHLKNPGGNVGVAILWNKESLEFKSSRPDEQIDLSIRVGQGVVLQDVTHTLLKFRGKAFFFIKVSALLLSLVPTHLHLKNPGGEVGVAILWNKESGVGRGVKFSSAIAEDAGTKVSNDYLVTYI</sequence>
<evidence type="ECO:0000313" key="2">
    <source>
        <dbReference type="Proteomes" id="UP000290572"/>
    </source>
</evidence>
<dbReference type="EMBL" id="QBIY01013490">
    <property type="protein sequence ID" value="RXN02978.1"/>
    <property type="molecule type" value="Genomic_DNA"/>
</dbReference>
<evidence type="ECO:0000313" key="1">
    <source>
        <dbReference type="EMBL" id="RXN02978.1"/>
    </source>
</evidence>
<accession>A0A498L4E6</accession>
<proteinExistence type="predicted"/>
<protein>
    <submittedName>
        <fullName evidence="1">Uncharacterized protein</fullName>
    </submittedName>
</protein>
<reference evidence="1 2" key="1">
    <citation type="submission" date="2018-03" db="EMBL/GenBank/DDBJ databases">
        <title>Draft genome sequence of Rohu Carp (Labeo rohita).</title>
        <authorList>
            <person name="Das P."/>
            <person name="Kushwaha B."/>
            <person name="Joshi C.G."/>
            <person name="Kumar D."/>
            <person name="Nagpure N.S."/>
            <person name="Sahoo L."/>
            <person name="Das S.P."/>
            <person name="Bit A."/>
            <person name="Patnaik S."/>
            <person name="Meher P.K."/>
            <person name="Jayasankar P."/>
            <person name="Koringa P.G."/>
            <person name="Patel N.V."/>
            <person name="Hinsu A.T."/>
            <person name="Kumar R."/>
            <person name="Pandey M."/>
            <person name="Agarwal S."/>
            <person name="Srivastava S."/>
            <person name="Singh M."/>
            <person name="Iquebal M.A."/>
            <person name="Jaiswal S."/>
            <person name="Angadi U.B."/>
            <person name="Kumar N."/>
            <person name="Raza M."/>
            <person name="Shah T.M."/>
            <person name="Rai A."/>
            <person name="Jena J.K."/>
        </authorList>
    </citation>
    <scope>NUCLEOTIDE SEQUENCE [LARGE SCALE GENOMIC DNA]</scope>
    <source>
        <strain evidence="1">DASCIFA01</strain>
        <tissue evidence="1">Testis</tissue>
    </source>
</reference>
<dbReference type="AlphaFoldDB" id="A0A498L4E6"/>
<organism evidence="1 2">
    <name type="scientific">Labeo rohita</name>
    <name type="common">Indian major carp</name>
    <name type="synonym">Cyprinus rohita</name>
    <dbReference type="NCBI Taxonomy" id="84645"/>
    <lineage>
        <taxon>Eukaryota</taxon>
        <taxon>Metazoa</taxon>
        <taxon>Chordata</taxon>
        <taxon>Craniata</taxon>
        <taxon>Vertebrata</taxon>
        <taxon>Euteleostomi</taxon>
        <taxon>Actinopterygii</taxon>
        <taxon>Neopterygii</taxon>
        <taxon>Teleostei</taxon>
        <taxon>Ostariophysi</taxon>
        <taxon>Cypriniformes</taxon>
        <taxon>Cyprinidae</taxon>
        <taxon>Labeoninae</taxon>
        <taxon>Labeonini</taxon>
        <taxon>Labeo</taxon>
    </lineage>
</organism>
<gene>
    <name evidence="1" type="ORF">ROHU_034564</name>
</gene>